<dbReference type="SUPFAM" id="SSF47699">
    <property type="entry name" value="Bifunctional inhibitor/lipid-transfer protein/seed storage 2S albumin"/>
    <property type="match status" value="1"/>
</dbReference>
<dbReference type="InterPro" id="IPR036312">
    <property type="entry name" value="Bifun_inhib/LTP/seed_sf"/>
</dbReference>
<dbReference type="PANTHER" id="PTHR33076">
    <property type="entry name" value="NON-SPECIFIC LIPID-TRANSFER PROTEIN 2-RELATED"/>
    <property type="match status" value="1"/>
</dbReference>
<comment type="similarity">
    <text evidence="1 4">Belongs to the plant LTP family.</text>
</comment>
<dbReference type="InterPro" id="IPR016140">
    <property type="entry name" value="Bifunc_inhib/LTP/seed_store"/>
</dbReference>
<gene>
    <name evidence="7" type="ORF">BUALT_Bualt01G0238800</name>
</gene>
<keyword evidence="8" id="KW-1185">Reference proteome</keyword>
<proteinExistence type="inferred from homology"/>
<dbReference type="Proteomes" id="UP000826271">
    <property type="component" value="Unassembled WGS sequence"/>
</dbReference>
<dbReference type="SMART" id="SM00499">
    <property type="entry name" value="AAI"/>
    <property type="match status" value="1"/>
</dbReference>
<feature type="signal peptide" evidence="5">
    <location>
        <begin position="1"/>
        <end position="20"/>
    </location>
</feature>
<dbReference type="InterPro" id="IPR000528">
    <property type="entry name" value="Plant_nsLTP"/>
</dbReference>
<dbReference type="EMBL" id="WHWC01000001">
    <property type="protein sequence ID" value="KAG8391936.1"/>
    <property type="molecule type" value="Genomic_DNA"/>
</dbReference>
<dbReference type="Gene3D" id="1.10.110.10">
    <property type="entry name" value="Plant lipid-transfer and hydrophobic proteins"/>
    <property type="match status" value="1"/>
</dbReference>
<keyword evidence="2 4" id="KW-0813">Transport</keyword>
<evidence type="ECO:0000256" key="3">
    <source>
        <dbReference type="ARBA" id="ARBA00023121"/>
    </source>
</evidence>
<sequence>MTPRIQYVVVAFLFLVSTSATSVPSCGQVVSTLTPCLSYLQGKDPTPRCCSGVKALKTLATTKADRVAICTCGKQALATIKYDPKLLPALPSKCGIDLTGLSWEMCCNKAK</sequence>
<dbReference type="Pfam" id="PF00234">
    <property type="entry name" value="Tryp_alpha_amyl"/>
    <property type="match status" value="1"/>
</dbReference>
<reference evidence="7" key="1">
    <citation type="submission" date="2019-10" db="EMBL/GenBank/DDBJ databases">
        <authorList>
            <person name="Zhang R."/>
            <person name="Pan Y."/>
            <person name="Wang J."/>
            <person name="Ma R."/>
            <person name="Yu S."/>
        </authorList>
    </citation>
    <scope>NUCLEOTIDE SEQUENCE</scope>
    <source>
        <strain evidence="7">LA-IB0</strain>
        <tissue evidence="7">Leaf</tissue>
    </source>
</reference>
<evidence type="ECO:0000256" key="5">
    <source>
        <dbReference type="SAM" id="SignalP"/>
    </source>
</evidence>
<protein>
    <recommendedName>
        <fullName evidence="4">Non-specific lipid-transfer protein</fullName>
    </recommendedName>
</protein>
<dbReference type="GO" id="GO:0006869">
    <property type="term" value="P:lipid transport"/>
    <property type="evidence" value="ECO:0007669"/>
    <property type="project" value="InterPro"/>
</dbReference>
<name>A0AAV6YG58_9LAMI</name>
<feature type="chain" id="PRO_5043574495" description="Non-specific lipid-transfer protein" evidence="5">
    <location>
        <begin position="21"/>
        <end position="111"/>
    </location>
</feature>
<dbReference type="GO" id="GO:0008289">
    <property type="term" value="F:lipid binding"/>
    <property type="evidence" value="ECO:0007669"/>
    <property type="project" value="UniProtKB-KW"/>
</dbReference>
<dbReference type="CDD" id="cd01960">
    <property type="entry name" value="nsLTP1"/>
    <property type="match status" value="1"/>
</dbReference>
<evidence type="ECO:0000256" key="1">
    <source>
        <dbReference type="ARBA" id="ARBA00009748"/>
    </source>
</evidence>
<evidence type="ECO:0000313" key="8">
    <source>
        <dbReference type="Proteomes" id="UP000826271"/>
    </source>
</evidence>
<evidence type="ECO:0000256" key="2">
    <source>
        <dbReference type="ARBA" id="ARBA00022448"/>
    </source>
</evidence>
<keyword evidence="3 4" id="KW-0446">Lipid-binding</keyword>
<comment type="caution">
    <text evidence="7">The sequence shown here is derived from an EMBL/GenBank/DDBJ whole genome shotgun (WGS) entry which is preliminary data.</text>
</comment>
<organism evidence="7 8">
    <name type="scientific">Buddleja alternifolia</name>
    <dbReference type="NCBI Taxonomy" id="168488"/>
    <lineage>
        <taxon>Eukaryota</taxon>
        <taxon>Viridiplantae</taxon>
        <taxon>Streptophyta</taxon>
        <taxon>Embryophyta</taxon>
        <taxon>Tracheophyta</taxon>
        <taxon>Spermatophyta</taxon>
        <taxon>Magnoliopsida</taxon>
        <taxon>eudicotyledons</taxon>
        <taxon>Gunneridae</taxon>
        <taxon>Pentapetalae</taxon>
        <taxon>asterids</taxon>
        <taxon>lamiids</taxon>
        <taxon>Lamiales</taxon>
        <taxon>Scrophulariaceae</taxon>
        <taxon>Buddlejeae</taxon>
        <taxon>Buddleja</taxon>
    </lineage>
</organism>
<keyword evidence="5" id="KW-0732">Signal</keyword>
<evidence type="ECO:0000256" key="4">
    <source>
        <dbReference type="RuleBase" id="RU000628"/>
    </source>
</evidence>
<dbReference type="AlphaFoldDB" id="A0AAV6YG58"/>
<feature type="domain" description="Bifunctional inhibitor/plant lipid transfer protein/seed storage helical" evidence="6">
    <location>
        <begin position="26"/>
        <end position="107"/>
    </location>
</feature>
<dbReference type="PRINTS" id="PR00382">
    <property type="entry name" value="LIPIDTRNSFER"/>
</dbReference>
<evidence type="ECO:0000259" key="6">
    <source>
        <dbReference type="SMART" id="SM00499"/>
    </source>
</evidence>
<evidence type="ECO:0000313" key="7">
    <source>
        <dbReference type="EMBL" id="KAG8391936.1"/>
    </source>
</evidence>
<accession>A0AAV6YG58</accession>
<comment type="function">
    <text evidence="4">Plant non-specific lipid-transfer proteins transfer phospholipids as well as galactolipids across membranes. May play a role in wax or cutin deposition in the cell walls of expanding epidermal cells and certain secretory tissues.</text>
</comment>